<evidence type="ECO:0000313" key="1">
    <source>
        <dbReference type="EMBL" id="KAJ8645214.1"/>
    </source>
</evidence>
<sequence length="578" mass="66032">MAAHIFQNNHEISKQEIQTALAKAVELRTLHATLLHGNSPASTRFPTSASPSIPCSSNLYSAQDYPVFMPSYEDELLSGFHQIHSENRRISETSGGIGLETGGEDDEADLSDNRKLSTAWRKGSSFGLIGREQNMWTEENHKLNRTSCVNHINVLQTSPGTEISKSSRRFGLGEFKTVSTCNTCKPAVISREIDIDSKNSKNSNRRVPVTDSHALPHSHPKNKGPTFSWFFPRSKRKPPKAEMSPNKAESENASHFLREWVSIETLKRQLLEANENRDAALTEAAEMKSSMAELKQKLLHLEMYCDELNKALKQAVQGREIQLVERPNLLRRGKSLDITRDSSMPLDHEAMVEGFLQIVSEARLSVKHFCKALISQMEETDDSLMEKLNSILHPHNLFMYSKNSKGVLYHLESLINQSLHQDFENCIFQKNGPQKSLDPEEARREMFSAFVALRNLSWNEVLRKGTKYYSEEFSRFCDQKMGCIVSTLNWLRPWPEQLLQSFFVAAKCIWLLHLLAFSFRPPLVILRVDENRSFDPLYMEDILSERPRSRAAARVKIMVMPGFYIDDKVLRCKVLCRL</sequence>
<proteinExistence type="predicted"/>
<name>A0ACC2MHW9_PERAE</name>
<reference evidence="1 2" key="1">
    <citation type="journal article" date="2022" name="Hortic Res">
        <title>A haplotype resolved chromosomal level avocado genome allows analysis of novel avocado genes.</title>
        <authorList>
            <person name="Nath O."/>
            <person name="Fletcher S.J."/>
            <person name="Hayward A."/>
            <person name="Shaw L.M."/>
            <person name="Masouleh A.K."/>
            <person name="Furtado A."/>
            <person name="Henry R.J."/>
            <person name="Mitter N."/>
        </authorList>
    </citation>
    <scope>NUCLEOTIDE SEQUENCE [LARGE SCALE GENOMIC DNA]</scope>
    <source>
        <strain evidence="2">cv. Hass</strain>
    </source>
</reference>
<organism evidence="1 2">
    <name type="scientific">Persea americana</name>
    <name type="common">Avocado</name>
    <dbReference type="NCBI Taxonomy" id="3435"/>
    <lineage>
        <taxon>Eukaryota</taxon>
        <taxon>Viridiplantae</taxon>
        <taxon>Streptophyta</taxon>
        <taxon>Embryophyta</taxon>
        <taxon>Tracheophyta</taxon>
        <taxon>Spermatophyta</taxon>
        <taxon>Magnoliopsida</taxon>
        <taxon>Magnoliidae</taxon>
        <taxon>Laurales</taxon>
        <taxon>Lauraceae</taxon>
        <taxon>Persea</taxon>
    </lineage>
</organism>
<comment type="caution">
    <text evidence="1">The sequence shown here is derived from an EMBL/GenBank/DDBJ whole genome shotgun (WGS) entry which is preliminary data.</text>
</comment>
<protein>
    <submittedName>
        <fullName evidence="1">Uncharacterized protein</fullName>
    </submittedName>
</protein>
<evidence type="ECO:0000313" key="2">
    <source>
        <dbReference type="Proteomes" id="UP001234297"/>
    </source>
</evidence>
<accession>A0ACC2MHW9</accession>
<dbReference type="EMBL" id="CM056810">
    <property type="protein sequence ID" value="KAJ8645214.1"/>
    <property type="molecule type" value="Genomic_DNA"/>
</dbReference>
<dbReference type="Proteomes" id="UP001234297">
    <property type="component" value="Chromosome 2"/>
</dbReference>
<keyword evidence="2" id="KW-1185">Reference proteome</keyword>
<gene>
    <name evidence="1" type="ORF">MRB53_006962</name>
</gene>